<sequence>MVCGGVCISPSRILFSKESFGHGRELKETSMKTRRRLLCPLGGRQEKGRRKEMLAERAGGPSVSLRRDRLARPIGIGNVQIVNGQERRLCHGDGGSCSPPHPLPPSGGTRHAVAVPSLWVLRATWRAVTVLRWEQTACWFLYEQLGGFVRLLRKQAAWEPVNVSALSPLFSVRFRSTPLISVKSFRFLLTLVGEFVVFMLLYLSVSSLWCIFNKTTLNKLKFYGSHN</sequence>
<keyword evidence="1" id="KW-1133">Transmembrane helix</keyword>
<dbReference type="Gramene" id="GBG73043">
    <property type="protein sequence ID" value="GBG73043"/>
    <property type="gene ID" value="CBR_g12761"/>
</dbReference>
<protein>
    <submittedName>
        <fullName evidence="2">Uncharacterized protein</fullName>
    </submittedName>
</protein>
<feature type="transmembrane region" description="Helical" evidence="1">
    <location>
        <begin position="187"/>
        <end position="212"/>
    </location>
</feature>
<reference evidence="2 3" key="1">
    <citation type="journal article" date="2018" name="Cell">
        <title>The Chara Genome: Secondary Complexity and Implications for Plant Terrestrialization.</title>
        <authorList>
            <person name="Nishiyama T."/>
            <person name="Sakayama H."/>
            <person name="Vries J.D."/>
            <person name="Buschmann H."/>
            <person name="Saint-Marcoux D."/>
            <person name="Ullrich K.K."/>
            <person name="Haas F.B."/>
            <person name="Vanderstraeten L."/>
            <person name="Becker D."/>
            <person name="Lang D."/>
            <person name="Vosolsobe S."/>
            <person name="Rombauts S."/>
            <person name="Wilhelmsson P.K.I."/>
            <person name="Janitza P."/>
            <person name="Kern R."/>
            <person name="Heyl A."/>
            <person name="Rumpler F."/>
            <person name="Villalobos L.I.A.C."/>
            <person name="Clay J.M."/>
            <person name="Skokan R."/>
            <person name="Toyoda A."/>
            <person name="Suzuki Y."/>
            <person name="Kagoshima H."/>
            <person name="Schijlen E."/>
            <person name="Tajeshwar N."/>
            <person name="Catarino B."/>
            <person name="Hetherington A.J."/>
            <person name="Saltykova A."/>
            <person name="Bonnot C."/>
            <person name="Breuninger H."/>
            <person name="Symeonidi A."/>
            <person name="Radhakrishnan G.V."/>
            <person name="Van Nieuwerburgh F."/>
            <person name="Deforce D."/>
            <person name="Chang C."/>
            <person name="Karol K.G."/>
            <person name="Hedrich R."/>
            <person name="Ulvskov P."/>
            <person name="Glockner G."/>
            <person name="Delwiche C.F."/>
            <person name="Petrasek J."/>
            <person name="Van de Peer Y."/>
            <person name="Friml J."/>
            <person name="Beilby M."/>
            <person name="Dolan L."/>
            <person name="Kohara Y."/>
            <person name="Sugano S."/>
            <person name="Fujiyama A."/>
            <person name="Delaux P.-M."/>
            <person name="Quint M."/>
            <person name="TheiBen G."/>
            <person name="Hagemann M."/>
            <person name="Harholt J."/>
            <person name="Dunand C."/>
            <person name="Zachgo S."/>
            <person name="Langdale J."/>
            <person name="Maumus F."/>
            <person name="Straeten D.V.D."/>
            <person name="Gould S.B."/>
            <person name="Rensing S.A."/>
        </authorList>
    </citation>
    <scope>NUCLEOTIDE SEQUENCE [LARGE SCALE GENOMIC DNA]</scope>
    <source>
        <strain evidence="2 3">S276</strain>
    </source>
</reference>
<keyword evidence="1" id="KW-0472">Membrane</keyword>
<dbReference type="EMBL" id="BFEA01000176">
    <property type="protein sequence ID" value="GBG73043.1"/>
    <property type="molecule type" value="Genomic_DNA"/>
</dbReference>
<name>A0A388KSY1_CHABU</name>
<accession>A0A388KSY1</accession>
<dbReference type="Proteomes" id="UP000265515">
    <property type="component" value="Unassembled WGS sequence"/>
</dbReference>
<evidence type="ECO:0000313" key="3">
    <source>
        <dbReference type="Proteomes" id="UP000265515"/>
    </source>
</evidence>
<dbReference type="AlphaFoldDB" id="A0A388KSY1"/>
<organism evidence="2 3">
    <name type="scientific">Chara braunii</name>
    <name type="common">Braun's stonewort</name>
    <dbReference type="NCBI Taxonomy" id="69332"/>
    <lineage>
        <taxon>Eukaryota</taxon>
        <taxon>Viridiplantae</taxon>
        <taxon>Streptophyta</taxon>
        <taxon>Charophyceae</taxon>
        <taxon>Charales</taxon>
        <taxon>Characeae</taxon>
        <taxon>Chara</taxon>
    </lineage>
</organism>
<comment type="caution">
    <text evidence="2">The sequence shown here is derived from an EMBL/GenBank/DDBJ whole genome shotgun (WGS) entry which is preliminary data.</text>
</comment>
<evidence type="ECO:0000313" key="2">
    <source>
        <dbReference type="EMBL" id="GBG73043.1"/>
    </source>
</evidence>
<keyword evidence="1" id="KW-0812">Transmembrane</keyword>
<gene>
    <name evidence="2" type="ORF">CBR_g12761</name>
</gene>
<keyword evidence="3" id="KW-1185">Reference proteome</keyword>
<evidence type="ECO:0000256" key="1">
    <source>
        <dbReference type="SAM" id="Phobius"/>
    </source>
</evidence>
<proteinExistence type="predicted"/>